<keyword evidence="3" id="KW-1185">Reference proteome</keyword>
<evidence type="ECO:0000313" key="2">
    <source>
        <dbReference type="EMBL" id="GAA2015492.1"/>
    </source>
</evidence>
<accession>A0ABP5F839</accession>
<dbReference type="GO" id="GO:0016787">
    <property type="term" value="F:hydrolase activity"/>
    <property type="evidence" value="ECO:0007669"/>
    <property type="project" value="UniProtKB-KW"/>
</dbReference>
<reference evidence="3" key="1">
    <citation type="journal article" date="2019" name="Int. J. Syst. Evol. Microbiol.">
        <title>The Global Catalogue of Microorganisms (GCM) 10K type strain sequencing project: providing services to taxonomists for standard genome sequencing and annotation.</title>
        <authorList>
            <consortium name="The Broad Institute Genomics Platform"/>
            <consortium name="The Broad Institute Genome Sequencing Center for Infectious Disease"/>
            <person name="Wu L."/>
            <person name="Ma J."/>
        </authorList>
    </citation>
    <scope>NUCLEOTIDE SEQUENCE [LARGE SCALE GENOMIC DNA]</scope>
    <source>
        <strain evidence="3">JCM 16014</strain>
    </source>
</reference>
<dbReference type="InterPro" id="IPR050491">
    <property type="entry name" value="AmpC-like"/>
</dbReference>
<proteinExistence type="predicted"/>
<dbReference type="Pfam" id="PF00144">
    <property type="entry name" value="Beta-lactamase"/>
    <property type="match status" value="1"/>
</dbReference>
<evidence type="ECO:0000259" key="1">
    <source>
        <dbReference type="Pfam" id="PF00144"/>
    </source>
</evidence>
<feature type="domain" description="Beta-lactamase-related" evidence="1">
    <location>
        <begin position="29"/>
        <end position="355"/>
    </location>
</feature>
<name>A0ABP5F839_9ACTN</name>
<dbReference type="InterPro" id="IPR001466">
    <property type="entry name" value="Beta-lactam-related"/>
</dbReference>
<gene>
    <name evidence="2" type="ORF">GCM10009839_08490</name>
</gene>
<comment type="caution">
    <text evidence="2">The sequence shown here is derived from an EMBL/GenBank/DDBJ whole genome shotgun (WGS) entry which is preliminary data.</text>
</comment>
<dbReference type="Gene3D" id="3.40.710.10">
    <property type="entry name" value="DD-peptidase/beta-lactamase superfamily"/>
    <property type="match status" value="1"/>
</dbReference>
<sequence>MTLTPRDRIKRAVEYLDGWFDFQFLSTSWPGLVAAVQYEDELLWSRAYGLADVERGIPLTTGHRMRVASQSKMFTATAVFILAERGLLHVDDPVAKHVAWFRDGVDPDLAKVTIRQLLSHGSGLTRDSSDARFWDVDRPFPDAGELRDAVLSSRLVFPSNTRMKYSNIGFGVLGAVIEAVSGQPFGDFVQDAILNPLGLSATGADVDRQAGLAGQAGDAGDAGGAMAVGYGPSHLRAPRVTYPAIATHALAPATGFYSTVADLCTFASAHFIGNETLLPDTAKRDMQKIQWHLPIDGQDYASGFDLVQIGDRDIAGHRGAFPGYLSCTRFDANAKIAVSVAVNAQDGRPRALSEAALAILDFFITPKLDESLRSAPGLVTTDHANRFFSPWGATDLVPVDDWLLMVDPAALDPFNAPAVVRLSDADHGTIARAAGYGSAGEEVSFVRDEAGRIETADIAGLDYRQWADYLAHRETSLGE</sequence>
<dbReference type="PANTHER" id="PTHR46825:SF9">
    <property type="entry name" value="BETA-LACTAMASE-RELATED DOMAIN-CONTAINING PROTEIN"/>
    <property type="match status" value="1"/>
</dbReference>
<dbReference type="Proteomes" id="UP001500751">
    <property type="component" value="Unassembled WGS sequence"/>
</dbReference>
<protein>
    <submittedName>
        <fullName evidence="2">Serine hydrolase domain-containing protein</fullName>
    </submittedName>
</protein>
<organism evidence="2 3">
    <name type="scientific">Catenulispora yoronensis</name>
    <dbReference type="NCBI Taxonomy" id="450799"/>
    <lineage>
        <taxon>Bacteria</taxon>
        <taxon>Bacillati</taxon>
        <taxon>Actinomycetota</taxon>
        <taxon>Actinomycetes</taxon>
        <taxon>Catenulisporales</taxon>
        <taxon>Catenulisporaceae</taxon>
        <taxon>Catenulispora</taxon>
    </lineage>
</organism>
<dbReference type="InterPro" id="IPR012338">
    <property type="entry name" value="Beta-lactam/transpept-like"/>
</dbReference>
<dbReference type="EMBL" id="BAAAQN010000003">
    <property type="protein sequence ID" value="GAA2015492.1"/>
    <property type="molecule type" value="Genomic_DNA"/>
</dbReference>
<dbReference type="PANTHER" id="PTHR46825">
    <property type="entry name" value="D-ALANYL-D-ALANINE-CARBOXYPEPTIDASE/ENDOPEPTIDASE AMPH"/>
    <property type="match status" value="1"/>
</dbReference>
<dbReference type="RefSeq" id="WP_344664141.1">
    <property type="nucleotide sequence ID" value="NZ_BAAAQN010000003.1"/>
</dbReference>
<dbReference type="SUPFAM" id="SSF56601">
    <property type="entry name" value="beta-lactamase/transpeptidase-like"/>
    <property type="match status" value="1"/>
</dbReference>
<keyword evidence="2" id="KW-0378">Hydrolase</keyword>
<evidence type="ECO:0000313" key="3">
    <source>
        <dbReference type="Proteomes" id="UP001500751"/>
    </source>
</evidence>